<comment type="subcellular location">
    <subcellularLocation>
        <location evidence="2">Cytoplasm</location>
    </subcellularLocation>
</comment>
<dbReference type="HOGENOM" id="CLU_2024998_0_0_5"/>
<dbReference type="Proteomes" id="UP000005954">
    <property type="component" value="Unassembled WGS sequence"/>
</dbReference>
<proteinExistence type="inferred from homology"/>
<evidence type="ECO:0000256" key="1">
    <source>
        <dbReference type="ARBA" id="ARBA00005686"/>
    </source>
</evidence>
<evidence type="ECO:0000313" key="4">
    <source>
        <dbReference type="Proteomes" id="UP000005954"/>
    </source>
</evidence>
<dbReference type="Pfam" id="PF02794">
    <property type="entry name" value="HlyC"/>
    <property type="match status" value="1"/>
</dbReference>
<gene>
    <name evidence="3" type="ORF">ISM_08275</name>
</gene>
<keyword evidence="2" id="KW-0012">Acyltransferase</keyword>
<dbReference type="STRING" id="89187.ISM_08275"/>
<dbReference type="InterPro" id="IPR003996">
    <property type="entry name" value="RTX_toxin-activating_protC_bac"/>
</dbReference>
<organism evidence="3 4">
    <name type="scientific">Roseovarius nubinhibens (strain ATCC BAA-591 / DSM 15170 / ISM)</name>
    <dbReference type="NCBI Taxonomy" id="89187"/>
    <lineage>
        <taxon>Bacteria</taxon>
        <taxon>Pseudomonadati</taxon>
        <taxon>Pseudomonadota</taxon>
        <taxon>Alphaproteobacteria</taxon>
        <taxon>Rhodobacterales</taxon>
        <taxon>Roseobacteraceae</taxon>
        <taxon>Roseovarius</taxon>
    </lineage>
</organism>
<comment type="similarity">
    <text evidence="1 2">Belongs to the RTX toxin acyltransferase family.</text>
</comment>
<protein>
    <recommendedName>
        <fullName evidence="2">RTX toxin-activating lysine-acyltransferase</fullName>
        <ecNumber evidence="2">2.3.1.-</ecNumber>
    </recommendedName>
</protein>
<dbReference type="GO" id="GO:0031640">
    <property type="term" value="P:killing of cells of another organism"/>
    <property type="evidence" value="ECO:0007669"/>
    <property type="project" value="UniProtKB-KW"/>
</dbReference>
<dbReference type="EC" id="2.3.1.-" evidence="2"/>
<dbReference type="eggNOG" id="COG2994">
    <property type="taxonomic scope" value="Bacteria"/>
</dbReference>
<keyword evidence="2" id="KW-0808">Transferase</keyword>
<evidence type="ECO:0000313" key="3">
    <source>
        <dbReference type="EMBL" id="EAP78278.1"/>
    </source>
</evidence>
<dbReference type="EMBL" id="AALY01000001">
    <property type="protein sequence ID" value="EAP78278.1"/>
    <property type="molecule type" value="Genomic_DNA"/>
</dbReference>
<dbReference type="GO" id="GO:0016746">
    <property type="term" value="F:acyltransferase activity"/>
    <property type="evidence" value="ECO:0007669"/>
    <property type="project" value="UniProtKB-UniRule"/>
</dbReference>
<comment type="caution">
    <text evidence="3">The sequence shown here is derived from an EMBL/GenBank/DDBJ whole genome shotgun (WGS) entry which is preliminary data.</text>
</comment>
<keyword evidence="4" id="KW-1185">Reference proteome</keyword>
<name>A3SLP7_ROSNI</name>
<dbReference type="AlphaFoldDB" id="A3SLP7"/>
<keyword evidence="2" id="KW-0204">Cytolysis</keyword>
<keyword evidence="2" id="KW-0963">Cytoplasm</keyword>
<sequence>MWVETSMAQDDERMDAQTFGSTMGNAVWLMTMDKAYRDRQIREVEAIVATPILLRQFKLYSKDNQPVAFLTWASLSEDAKARLEAGETLGLEDWRSGKNLTVVDVVSPFNPAEVFRQRFWKAVQADA</sequence>
<reference evidence="3 4" key="1">
    <citation type="submission" date="2005-12" db="EMBL/GenBank/DDBJ databases">
        <authorList>
            <person name="Moran M.A."/>
            <person name="Ferriera S."/>
            <person name="Johnson J."/>
            <person name="Kravitz S."/>
            <person name="Halpern A."/>
            <person name="Remington K."/>
            <person name="Beeson K."/>
            <person name="Tran B."/>
            <person name="Rogers Y.-H."/>
            <person name="Friedman R."/>
            <person name="Venter J.C."/>
        </authorList>
    </citation>
    <scope>NUCLEOTIDE SEQUENCE [LARGE SCALE GENOMIC DNA]</scope>
    <source>
        <strain evidence="4">ATCC BAA-591 / DSM 15170 / ISM</strain>
    </source>
</reference>
<evidence type="ECO:0000256" key="2">
    <source>
        <dbReference type="RuleBase" id="RU368102"/>
    </source>
</evidence>
<accession>A3SLP7</accession>
<dbReference type="GO" id="GO:0005737">
    <property type="term" value="C:cytoplasm"/>
    <property type="evidence" value="ECO:0007669"/>
    <property type="project" value="UniProtKB-SubCell"/>
</dbReference>
<dbReference type="GO" id="GO:0009404">
    <property type="term" value="P:toxin metabolic process"/>
    <property type="evidence" value="ECO:0007669"/>
    <property type="project" value="UniProtKB-UniRule"/>
</dbReference>
<comment type="function">
    <text evidence="2">Involved in fatty acylation of protoxin at internal lysine residues, thereby converting it to the active toxin.</text>
</comment>